<name>A0A1M7T1T4_9BACT</name>
<reference evidence="2 3" key="1">
    <citation type="submission" date="2016-12" db="EMBL/GenBank/DDBJ databases">
        <authorList>
            <person name="Song W.-J."/>
            <person name="Kurnit D.M."/>
        </authorList>
    </citation>
    <scope>NUCLEOTIDE SEQUENCE [LARGE SCALE GENOMIC DNA]</scope>
    <source>
        <strain evidence="2 3">DSM 11393</strain>
    </source>
</reference>
<dbReference type="EMBL" id="FRDI01000006">
    <property type="protein sequence ID" value="SHN64622.1"/>
    <property type="molecule type" value="Genomic_DNA"/>
</dbReference>
<proteinExistence type="predicted"/>
<keyword evidence="3" id="KW-1185">Reference proteome</keyword>
<organism evidence="2 3">
    <name type="scientific">Desulfovibrio litoralis DSM 11393</name>
    <dbReference type="NCBI Taxonomy" id="1121455"/>
    <lineage>
        <taxon>Bacteria</taxon>
        <taxon>Pseudomonadati</taxon>
        <taxon>Thermodesulfobacteriota</taxon>
        <taxon>Desulfovibrionia</taxon>
        <taxon>Desulfovibrionales</taxon>
        <taxon>Desulfovibrionaceae</taxon>
        <taxon>Desulfovibrio</taxon>
    </lineage>
</organism>
<evidence type="ECO:0000313" key="3">
    <source>
        <dbReference type="Proteomes" id="UP000186469"/>
    </source>
</evidence>
<gene>
    <name evidence="2" type="ORF">SAMN02745728_01443</name>
</gene>
<accession>A0A1M7T1T4</accession>
<evidence type="ECO:0000313" key="2">
    <source>
        <dbReference type="EMBL" id="SHN64622.1"/>
    </source>
</evidence>
<dbReference type="Proteomes" id="UP000186469">
    <property type="component" value="Unassembled WGS sequence"/>
</dbReference>
<dbReference type="STRING" id="1121455.SAMN02745728_01443"/>
<feature type="transmembrane region" description="Helical" evidence="1">
    <location>
        <begin position="12"/>
        <end position="31"/>
    </location>
</feature>
<sequence length="248" mass="27716">MIIRDKSKFIKGATLLVSFMAIFVSLFMPIIPMDGGKYENPLNFADDFFNKLSKGSSYFIPNVIERVNAGLSNTNIDLTIHMKNEDRANLAVKMLNELGATALLKDKDEKGFVVSITGSLHKIALAATTDSEDLFQNNGKAVSQRWNGVDHTTISRTWHEMLSGMIRPMQAQKLVAEAQVIDAVVRRAIEPAHNFFDIPSGRVADNIPMLVFLLVFYVVYTMWYGFAIFDLFEGVGLTMKKAAVKQEV</sequence>
<feature type="transmembrane region" description="Helical" evidence="1">
    <location>
        <begin position="209"/>
        <end position="232"/>
    </location>
</feature>
<evidence type="ECO:0000256" key="1">
    <source>
        <dbReference type="SAM" id="Phobius"/>
    </source>
</evidence>
<keyword evidence="1" id="KW-0472">Membrane</keyword>
<protein>
    <submittedName>
        <fullName evidence="2">Uncharacterized protein</fullName>
    </submittedName>
</protein>
<keyword evidence="1" id="KW-1133">Transmembrane helix</keyword>
<dbReference type="OrthoDB" id="9779692at2"/>
<dbReference type="RefSeq" id="WP_072697134.1">
    <property type="nucleotide sequence ID" value="NZ_FRDI01000006.1"/>
</dbReference>
<dbReference type="AlphaFoldDB" id="A0A1M7T1T4"/>
<keyword evidence="1" id="KW-0812">Transmembrane</keyword>